<proteinExistence type="predicted"/>
<keyword evidence="2" id="KW-1185">Reference proteome</keyword>
<protein>
    <submittedName>
        <fullName evidence="1">Uncharacterized protein</fullName>
    </submittedName>
</protein>
<gene>
    <name evidence="1" type="ORF">MLD38_016646</name>
</gene>
<dbReference type="EMBL" id="CM042884">
    <property type="protein sequence ID" value="KAI4368034.1"/>
    <property type="molecule type" value="Genomic_DNA"/>
</dbReference>
<dbReference type="Proteomes" id="UP001057402">
    <property type="component" value="Chromosome 5"/>
</dbReference>
<name>A0ACB9QN20_9MYRT</name>
<accession>A0ACB9QN20</accession>
<comment type="caution">
    <text evidence="1">The sequence shown here is derived from an EMBL/GenBank/DDBJ whole genome shotgun (WGS) entry which is preliminary data.</text>
</comment>
<evidence type="ECO:0000313" key="1">
    <source>
        <dbReference type="EMBL" id="KAI4368034.1"/>
    </source>
</evidence>
<evidence type="ECO:0000313" key="2">
    <source>
        <dbReference type="Proteomes" id="UP001057402"/>
    </source>
</evidence>
<reference evidence="2" key="1">
    <citation type="journal article" date="2023" name="Front. Plant Sci.">
        <title>Chromosomal-level genome assembly of Melastoma candidum provides insights into trichome evolution.</title>
        <authorList>
            <person name="Zhong Y."/>
            <person name="Wu W."/>
            <person name="Sun C."/>
            <person name="Zou P."/>
            <person name="Liu Y."/>
            <person name="Dai S."/>
            <person name="Zhou R."/>
        </authorList>
    </citation>
    <scope>NUCLEOTIDE SEQUENCE [LARGE SCALE GENOMIC DNA]</scope>
</reference>
<organism evidence="1 2">
    <name type="scientific">Melastoma candidum</name>
    <dbReference type="NCBI Taxonomy" id="119954"/>
    <lineage>
        <taxon>Eukaryota</taxon>
        <taxon>Viridiplantae</taxon>
        <taxon>Streptophyta</taxon>
        <taxon>Embryophyta</taxon>
        <taxon>Tracheophyta</taxon>
        <taxon>Spermatophyta</taxon>
        <taxon>Magnoliopsida</taxon>
        <taxon>eudicotyledons</taxon>
        <taxon>Gunneridae</taxon>
        <taxon>Pentapetalae</taxon>
        <taxon>rosids</taxon>
        <taxon>malvids</taxon>
        <taxon>Myrtales</taxon>
        <taxon>Melastomataceae</taxon>
        <taxon>Melastomatoideae</taxon>
        <taxon>Melastomateae</taxon>
        <taxon>Melastoma</taxon>
    </lineage>
</organism>
<sequence>MPPTPRPSSSDPSMTRPWTAPIQQRLADCSDYYLYAVQQLDTCVAALTVKALQDARKWIETALEDVSECEQGFRKRASEPQDVVSKKRDRNQANNATL</sequence>